<dbReference type="InterPro" id="IPR035986">
    <property type="entry name" value="PKD_dom_sf"/>
</dbReference>
<keyword evidence="3" id="KW-1133">Transmembrane helix</keyword>
<reference evidence="7 8" key="1">
    <citation type="submission" date="2020-05" db="EMBL/GenBank/DDBJ databases">
        <authorList>
            <person name="Whitworth D."/>
        </authorList>
    </citation>
    <scope>NUCLEOTIDE SEQUENCE [LARGE SCALE GENOMIC DNA]</scope>
    <source>
        <strain evidence="7 8">AM005</strain>
    </source>
</reference>
<evidence type="ECO:0000259" key="6">
    <source>
        <dbReference type="Pfam" id="PF14008"/>
    </source>
</evidence>
<feature type="transmembrane region" description="Helical" evidence="3">
    <location>
        <begin position="513"/>
        <end position="530"/>
    </location>
</feature>
<evidence type="ECO:0000256" key="1">
    <source>
        <dbReference type="ARBA" id="ARBA00022729"/>
    </source>
</evidence>
<evidence type="ECO:0000313" key="8">
    <source>
        <dbReference type="Proteomes" id="UP000533080"/>
    </source>
</evidence>
<sequence length="540" mass="57873">MRGSPWFRVVVGVLSSALVAGAASAATVTRGPYLQSVTPTSAVVAFRLDTSCPAQVRYGEGGAFSATASSDASSRQHGIQLMGLQPGTEYTYEVVGCGVPLGMSGRLRTAPAPHARDVHFGVLGDFGTGSSDQKAVARSIQARRPEFIVSVGDNIYDSGTDAEFESNFLRPMGTLLSEVPLFASLGNHEYVTNQGQPYLDNLYLPSNNPKGTERYYSFDWGPVHFVALDSTCLLEITSADRCTRTEQLDWLKQDLAASSAAWKIAYFHYPLWSSGKYGSVESLRKRVAPILEAGGVDLVFTGHEHDYERTRPMKGDAEAAAGEAGITYLVVGSGGASLRPFTREQPKWSVVRDAENNGFLEVRVQGERLSAQMVTPSGQVIDSFSLTKPVAPEVGLELNAQAEPSRGVAPLDVLLAASVEPLDAQVSWRFADGRVLSGTQVRERFAAPGAHVVEVEARRGEQVVTRRLTVMVAPLEESPPTSPTPPERPGSGPSLPSRPEEPSAADDAAGCNVGGSSLMLGVLAGLGMLLRRRTRRQRRP</sequence>
<evidence type="ECO:0000313" key="7">
    <source>
        <dbReference type="EMBL" id="NOJ81614.1"/>
    </source>
</evidence>
<dbReference type="InterPro" id="IPR025733">
    <property type="entry name" value="PAPs_C"/>
</dbReference>
<proteinExistence type="predicted"/>
<gene>
    <name evidence="7" type="ORF">HNV28_25320</name>
</gene>
<evidence type="ECO:0000259" key="5">
    <source>
        <dbReference type="Pfam" id="PF00149"/>
    </source>
</evidence>
<dbReference type="AlphaFoldDB" id="A0A7Y4MTG7"/>
<accession>A0A7Y4MTG7</accession>
<keyword evidence="3" id="KW-0812">Transmembrane</keyword>
<feature type="region of interest" description="Disordered" evidence="2">
    <location>
        <begin position="473"/>
        <end position="512"/>
    </location>
</feature>
<name>A0A7Y4MTG7_MYXXA</name>
<dbReference type="SUPFAM" id="SSF56300">
    <property type="entry name" value="Metallo-dependent phosphatases"/>
    <property type="match status" value="1"/>
</dbReference>
<dbReference type="RefSeq" id="WP_171443620.1">
    <property type="nucleotide sequence ID" value="NZ_JABFNS010000101.1"/>
</dbReference>
<organism evidence="7 8">
    <name type="scientific">Myxococcus xanthus</name>
    <dbReference type="NCBI Taxonomy" id="34"/>
    <lineage>
        <taxon>Bacteria</taxon>
        <taxon>Pseudomonadati</taxon>
        <taxon>Myxococcota</taxon>
        <taxon>Myxococcia</taxon>
        <taxon>Myxococcales</taxon>
        <taxon>Cystobacterineae</taxon>
        <taxon>Myxococcaceae</taxon>
        <taxon>Myxococcus</taxon>
    </lineage>
</organism>
<dbReference type="PANTHER" id="PTHR22953">
    <property type="entry name" value="ACID PHOSPHATASE RELATED"/>
    <property type="match status" value="1"/>
</dbReference>
<dbReference type="InterPro" id="IPR004843">
    <property type="entry name" value="Calcineurin-like_PHP"/>
</dbReference>
<comment type="caution">
    <text evidence="7">The sequence shown here is derived from an EMBL/GenBank/DDBJ whole genome shotgun (WGS) entry which is preliminary data.</text>
</comment>
<evidence type="ECO:0000256" key="3">
    <source>
        <dbReference type="SAM" id="Phobius"/>
    </source>
</evidence>
<feature type="domain" description="Calcineurin-like phosphoesterase" evidence="5">
    <location>
        <begin position="119"/>
        <end position="307"/>
    </location>
</feature>
<dbReference type="Pfam" id="PF14008">
    <property type="entry name" value="Metallophos_C"/>
    <property type="match status" value="1"/>
</dbReference>
<keyword evidence="1 4" id="KW-0732">Signal</keyword>
<feature type="domain" description="Purple acid phosphatase C-terminal" evidence="6">
    <location>
        <begin position="325"/>
        <end position="383"/>
    </location>
</feature>
<dbReference type="Proteomes" id="UP000533080">
    <property type="component" value="Unassembled WGS sequence"/>
</dbReference>
<dbReference type="InterPro" id="IPR039331">
    <property type="entry name" value="PAPs-like"/>
</dbReference>
<dbReference type="Gene3D" id="3.60.21.10">
    <property type="match status" value="1"/>
</dbReference>
<dbReference type="SUPFAM" id="SSF49299">
    <property type="entry name" value="PKD domain"/>
    <property type="match status" value="1"/>
</dbReference>
<dbReference type="GO" id="GO:0003993">
    <property type="term" value="F:acid phosphatase activity"/>
    <property type="evidence" value="ECO:0007669"/>
    <property type="project" value="InterPro"/>
</dbReference>
<evidence type="ECO:0000256" key="2">
    <source>
        <dbReference type="SAM" id="MobiDB-lite"/>
    </source>
</evidence>
<dbReference type="Pfam" id="PF00149">
    <property type="entry name" value="Metallophos"/>
    <property type="match status" value="1"/>
</dbReference>
<feature type="signal peptide" evidence="4">
    <location>
        <begin position="1"/>
        <end position="25"/>
    </location>
</feature>
<feature type="chain" id="PRO_5031089711" evidence="4">
    <location>
        <begin position="26"/>
        <end position="540"/>
    </location>
</feature>
<dbReference type="EMBL" id="JABFNT010000093">
    <property type="protein sequence ID" value="NOJ81614.1"/>
    <property type="molecule type" value="Genomic_DNA"/>
</dbReference>
<dbReference type="InterPro" id="IPR029052">
    <property type="entry name" value="Metallo-depent_PP-like"/>
</dbReference>
<keyword evidence="3" id="KW-0472">Membrane</keyword>
<protein>
    <submittedName>
        <fullName evidence="7">Metallophosphoesterase</fullName>
    </submittedName>
</protein>
<dbReference type="PANTHER" id="PTHR22953:SF153">
    <property type="entry name" value="PURPLE ACID PHOSPHATASE"/>
    <property type="match status" value="1"/>
</dbReference>
<evidence type="ECO:0000256" key="4">
    <source>
        <dbReference type="SAM" id="SignalP"/>
    </source>
</evidence>